<dbReference type="InterPro" id="IPR013766">
    <property type="entry name" value="Thioredoxin_domain"/>
</dbReference>
<proteinExistence type="predicted"/>
<accession>T0FD53</accession>
<dbReference type="PANTHER" id="PTHR32234">
    <property type="entry name" value="THIOL:DISULFIDE INTERCHANGE PROTEIN DSBD"/>
    <property type="match status" value="1"/>
</dbReference>
<dbReference type="Pfam" id="PF02683">
    <property type="entry name" value="DsbD_TM"/>
    <property type="match status" value="1"/>
</dbReference>
<feature type="transmembrane region" description="Helical" evidence="7">
    <location>
        <begin position="500"/>
        <end position="516"/>
    </location>
</feature>
<dbReference type="InterPro" id="IPR028250">
    <property type="entry name" value="DsbDN"/>
</dbReference>
<sequence>MSGYRIGLTFSVFVYIVCISFSAEVFAQSFEYRGTHSYLELKAISKSENVLRLALYMEAQPGWHVYWKNPGDSGSSLQTDWKSTPPGIATNWEWPVPERIELGDLVNFGYEKPTVLFSEYKIQKSLGSGESFRIEAKLHWLLCKEECVPESATLIIHKIQKFLPESEKYSVYEKSLKGLPQTSKEGLAVSFRKKKDSFLFQIKGNDLPEKLDFFPEDPQIVSNQKIRTLEYSKNMIEFEIPQSEYISRSPDSIRGVLTLGPEIYSIRANESKVGYLLEAIFFAFLGGILLNLMPCVFPVLFLKAFSISQTSNKQTKRIESVFYFGGVLSFFWILFFGFWILRSGGASLGWGYQLQSPSFVFFLILVFMFLGLQMLGAFDFAIGLSGPLVRLADQRGNVGAFFSGALTVLVATPCTAPFMGSALAYALSENILNGLFVFTSMAAGMSLPLLIFQNSSRLAKLLPKPGPWMQTFKEFLAFPLLMTAVWLFWVFSGITNRNKASLALLIILLLVFLLWMNRTTASKIIKKVVQGLAILSILCSFYFFRIAALSIPTLESEHREISTEEYSKERLAFHLKEGRSVFLYFTADWCITCKFNERTVLSSDTVLNEFRTKEIVVLKGDWTSEDPKISAALESYGRNSVPFYVYYPKGKRENPRFLPTMLTIGLLLESLR</sequence>
<feature type="transmembrane region" description="Helical" evidence="7">
    <location>
        <begin position="431"/>
        <end position="454"/>
    </location>
</feature>
<dbReference type="GO" id="GO:0005886">
    <property type="term" value="C:plasma membrane"/>
    <property type="evidence" value="ECO:0007669"/>
    <property type="project" value="UniProtKB-SubCell"/>
</dbReference>
<feature type="transmembrane region" description="Helical" evidence="7">
    <location>
        <begin position="475"/>
        <end position="494"/>
    </location>
</feature>
<comment type="subcellular location">
    <subcellularLocation>
        <location evidence="1">Cell membrane</location>
        <topology evidence="1">Multi-pass membrane protein</topology>
    </subcellularLocation>
</comment>
<dbReference type="PROSITE" id="PS51352">
    <property type="entry name" value="THIOREDOXIN_2"/>
    <property type="match status" value="1"/>
</dbReference>
<dbReference type="InterPro" id="IPR036249">
    <property type="entry name" value="Thioredoxin-like_sf"/>
</dbReference>
<evidence type="ECO:0000256" key="5">
    <source>
        <dbReference type="ARBA" id="ARBA00022989"/>
    </source>
</evidence>
<dbReference type="EMBL" id="AHMO02000008">
    <property type="protein sequence ID" value="EQA45522.1"/>
    <property type="molecule type" value="Genomic_DNA"/>
</dbReference>
<evidence type="ECO:0000259" key="8">
    <source>
        <dbReference type="PROSITE" id="PS51352"/>
    </source>
</evidence>
<feature type="transmembrane region" description="Helical" evidence="7">
    <location>
        <begin position="528"/>
        <end position="551"/>
    </location>
</feature>
<gene>
    <name evidence="9" type="ORF">LEP1GSC050_3798</name>
</gene>
<comment type="caution">
    <text evidence="9">The sequence shown here is derived from an EMBL/GenBank/DDBJ whole genome shotgun (WGS) entry which is preliminary data.</text>
</comment>
<dbReference type="RefSeq" id="WP_020987610.1">
    <property type="nucleotide sequence ID" value="NZ_AHMO02000008.1"/>
</dbReference>
<keyword evidence="4" id="KW-0201">Cytochrome c-type biogenesis</keyword>
<evidence type="ECO:0000256" key="2">
    <source>
        <dbReference type="ARBA" id="ARBA00022475"/>
    </source>
</evidence>
<keyword evidence="5 7" id="KW-1133">Transmembrane helix</keyword>
<feature type="transmembrane region" description="Helical" evidence="7">
    <location>
        <begin position="361"/>
        <end position="386"/>
    </location>
</feature>
<organism evidence="9 10">
    <name type="scientific">Leptospira broomii serovar Hurstbridge str. 5399</name>
    <dbReference type="NCBI Taxonomy" id="1049789"/>
    <lineage>
        <taxon>Bacteria</taxon>
        <taxon>Pseudomonadati</taxon>
        <taxon>Spirochaetota</taxon>
        <taxon>Spirochaetia</taxon>
        <taxon>Leptospirales</taxon>
        <taxon>Leptospiraceae</taxon>
        <taxon>Leptospira</taxon>
    </lineage>
</organism>
<evidence type="ECO:0000256" key="3">
    <source>
        <dbReference type="ARBA" id="ARBA00022692"/>
    </source>
</evidence>
<evidence type="ECO:0000313" key="10">
    <source>
        <dbReference type="Proteomes" id="UP000015454"/>
    </source>
</evidence>
<dbReference type="GO" id="GO:0045454">
    <property type="term" value="P:cell redox homeostasis"/>
    <property type="evidence" value="ECO:0007669"/>
    <property type="project" value="TreeGrafter"/>
</dbReference>
<dbReference type="Pfam" id="PF11412">
    <property type="entry name" value="DsbD_N"/>
    <property type="match status" value="1"/>
</dbReference>
<dbReference type="STRING" id="1049789.LEP1GSC050_3798"/>
<reference evidence="9" key="1">
    <citation type="submission" date="2013-05" db="EMBL/GenBank/DDBJ databases">
        <authorList>
            <person name="Harkins D.M."/>
            <person name="Durkin A.S."/>
            <person name="Brinkac L.M."/>
            <person name="Haft D.H."/>
            <person name="Selengut J.D."/>
            <person name="Sanka R."/>
            <person name="DePew J."/>
            <person name="Purushe J."/>
            <person name="Hartskeerl R.A."/>
            <person name="Ahmed A."/>
            <person name="van der Linden H."/>
            <person name="Goris M.G.A."/>
            <person name="Vinetz J.M."/>
            <person name="Sutton G.G."/>
            <person name="Nierman W.C."/>
            <person name="Fouts D.E."/>
        </authorList>
    </citation>
    <scope>NUCLEOTIDE SEQUENCE [LARGE SCALE GENOMIC DNA]</scope>
    <source>
        <strain evidence="9">5399</strain>
    </source>
</reference>
<dbReference type="OrthoDB" id="9811036at2"/>
<evidence type="ECO:0000313" key="9">
    <source>
        <dbReference type="EMBL" id="EQA45522.1"/>
    </source>
</evidence>
<keyword evidence="10" id="KW-1185">Reference proteome</keyword>
<dbReference type="SUPFAM" id="SSF52833">
    <property type="entry name" value="Thioredoxin-like"/>
    <property type="match status" value="1"/>
</dbReference>
<feature type="transmembrane region" description="Helical" evidence="7">
    <location>
        <begin position="398"/>
        <end position="419"/>
    </location>
</feature>
<dbReference type="InterPro" id="IPR035671">
    <property type="entry name" value="DsbD_gamma"/>
</dbReference>
<evidence type="ECO:0000256" key="7">
    <source>
        <dbReference type="SAM" id="Phobius"/>
    </source>
</evidence>
<keyword evidence="2" id="KW-1003">Cell membrane</keyword>
<dbReference type="GO" id="GO:0015035">
    <property type="term" value="F:protein-disulfide reductase activity"/>
    <property type="evidence" value="ECO:0007669"/>
    <property type="project" value="TreeGrafter"/>
</dbReference>
<dbReference type="PANTHER" id="PTHR32234:SF3">
    <property type="entry name" value="SUPPRESSION OF COPPER SENSITIVITY PROTEIN"/>
    <property type="match status" value="1"/>
</dbReference>
<feature type="domain" description="Thioredoxin" evidence="8">
    <location>
        <begin position="540"/>
        <end position="672"/>
    </location>
</feature>
<evidence type="ECO:0000256" key="1">
    <source>
        <dbReference type="ARBA" id="ARBA00004651"/>
    </source>
</evidence>
<dbReference type="Pfam" id="PF13899">
    <property type="entry name" value="Thioredoxin_7"/>
    <property type="match status" value="1"/>
</dbReference>
<feature type="transmembrane region" description="Helical" evidence="7">
    <location>
        <begin position="321"/>
        <end position="341"/>
    </location>
</feature>
<dbReference type="CDD" id="cd02953">
    <property type="entry name" value="DsbDgamma"/>
    <property type="match status" value="1"/>
</dbReference>
<dbReference type="InterPro" id="IPR003834">
    <property type="entry name" value="Cyt_c_assmbl_TM_dom"/>
</dbReference>
<protein>
    <submittedName>
        <fullName evidence="9">Disulfide bond corrector protein DsbC</fullName>
    </submittedName>
</protein>
<dbReference type="Gene3D" id="3.40.30.10">
    <property type="entry name" value="Glutaredoxin"/>
    <property type="match status" value="1"/>
</dbReference>
<keyword evidence="3 7" id="KW-0812">Transmembrane</keyword>
<dbReference type="GO" id="GO:0017004">
    <property type="term" value="P:cytochrome complex assembly"/>
    <property type="evidence" value="ECO:0007669"/>
    <property type="project" value="UniProtKB-KW"/>
</dbReference>
<evidence type="ECO:0000256" key="6">
    <source>
        <dbReference type="ARBA" id="ARBA00023136"/>
    </source>
</evidence>
<evidence type="ECO:0000256" key="4">
    <source>
        <dbReference type="ARBA" id="ARBA00022748"/>
    </source>
</evidence>
<name>T0FD53_9LEPT</name>
<dbReference type="Proteomes" id="UP000015454">
    <property type="component" value="Unassembled WGS sequence"/>
</dbReference>
<dbReference type="AlphaFoldDB" id="T0FD53"/>
<keyword evidence="6 7" id="KW-0472">Membrane</keyword>
<feature type="transmembrane region" description="Helical" evidence="7">
    <location>
        <begin position="275"/>
        <end position="301"/>
    </location>
</feature>